<keyword evidence="5" id="KW-0378">Hydrolase</keyword>
<evidence type="ECO:0000313" key="10">
    <source>
        <dbReference type="Proteomes" id="UP000298173"/>
    </source>
</evidence>
<dbReference type="Pfam" id="PF01850">
    <property type="entry name" value="PIN"/>
    <property type="match status" value="1"/>
</dbReference>
<dbReference type="InterPro" id="IPR029060">
    <property type="entry name" value="PIN-like_dom_sf"/>
</dbReference>
<dbReference type="PANTHER" id="PTHR33653">
    <property type="entry name" value="RIBONUCLEASE VAPC2"/>
    <property type="match status" value="1"/>
</dbReference>
<evidence type="ECO:0000313" key="9">
    <source>
        <dbReference type="EMBL" id="TFB71904.1"/>
    </source>
</evidence>
<gene>
    <name evidence="9" type="ORF">E3O06_11640</name>
</gene>
<evidence type="ECO:0000256" key="2">
    <source>
        <dbReference type="ARBA" id="ARBA00022649"/>
    </source>
</evidence>
<dbReference type="RefSeq" id="WP_134503555.1">
    <property type="nucleotide sequence ID" value="NZ_SOEY01000023.1"/>
</dbReference>
<dbReference type="GO" id="GO:0004518">
    <property type="term" value="F:nuclease activity"/>
    <property type="evidence" value="ECO:0007669"/>
    <property type="project" value="UniProtKB-KW"/>
</dbReference>
<comment type="caution">
    <text evidence="9">The sequence shown here is derived from an EMBL/GenBank/DDBJ whole genome shotgun (WGS) entry which is preliminary data.</text>
</comment>
<proteinExistence type="inferred from homology"/>
<evidence type="ECO:0000256" key="4">
    <source>
        <dbReference type="ARBA" id="ARBA00022723"/>
    </source>
</evidence>
<protein>
    <submittedName>
        <fullName evidence="9">Type II toxin-antitoxin system VapC family toxin</fullName>
    </submittedName>
</protein>
<keyword evidence="6" id="KW-0460">Magnesium</keyword>
<dbReference type="Proteomes" id="UP000298173">
    <property type="component" value="Unassembled WGS sequence"/>
</dbReference>
<dbReference type="EMBL" id="SOEY01000023">
    <property type="protein sequence ID" value="TFB71904.1"/>
    <property type="molecule type" value="Genomic_DNA"/>
</dbReference>
<dbReference type="SUPFAM" id="SSF88723">
    <property type="entry name" value="PIN domain-like"/>
    <property type="match status" value="1"/>
</dbReference>
<sequence length="128" mass="13974">MGIPVILLDTSVLIGMSFPSGESLGASVISLAELQFGVYGARTAEIRAQRVRRLSELRELGFEWIPLDEDAARCYGELAAEVSKRRPGHSRSKDIMIAGHAYSLGVALATHNVKDFELIAHLVQIVEL</sequence>
<keyword evidence="4" id="KW-0479">Metal-binding</keyword>
<keyword evidence="2" id="KW-1277">Toxin-antitoxin system</keyword>
<comment type="similarity">
    <text evidence="7">Belongs to the PINc/VapC protein family.</text>
</comment>
<dbReference type="InterPro" id="IPR002716">
    <property type="entry name" value="PIN_dom"/>
</dbReference>
<evidence type="ECO:0000256" key="5">
    <source>
        <dbReference type="ARBA" id="ARBA00022801"/>
    </source>
</evidence>
<dbReference type="InterPro" id="IPR050556">
    <property type="entry name" value="Type_II_TA_system_RNase"/>
</dbReference>
<keyword evidence="3" id="KW-0540">Nuclease</keyword>
<evidence type="ECO:0000259" key="8">
    <source>
        <dbReference type="Pfam" id="PF01850"/>
    </source>
</evidence>
<name>A0A4R8UTV3_9MICO</name>
<dbReference type="AlphaFoldDB" id="A0A4R8UTV3"/>
<evidence type="ECO:0000256" key="1">
    <source>
        <dbReference type="ARBA" id="ARBA00001946"/>
    </source>
</evidence>
<dbReference type="GO" id="GO:0046872">
    <property type="term" value="F:metal ion binding"/>
    <property type="evidence" value="ECO:0007669"/>
    <property type="project" value="UniProtKB-KW"/>
</dbReference>
<dbReference type="GO" id="GO:0016787">
    <property type="term" value="F:hydrolase activity"/>
    <property type="evidence" value="ECO:0007669"/>
    <property type="project" value="UniProtKB-KW"/>
</dbReference>
<evidence type="ECO:0000256" key="6">
    <source>
        <dbReference type="ARBA" id="ARBA00022842"/>
    </source>
</evidence>
<reference evidence="9 10" key="1">
    <citation type="submission" date="2019-03" db="EMBL/GenBank/DDBJ databases">
        <title>Genomics of glacier-inhabiting Cryobacterium strains.</title>
        <authorList>
            <person name="Liu Q."/>
            <person name="Xin Y.-H."/>
        </authorList>
    </citation>
    <scope>NUCLEOTIDE SEQUENCE [LARGE SCALE GENOMIC DNA]</scope>
    <source>
        <strain evidence="9 10">HLT2-23</strain>
    </source>
</reference>
<dbReference type="OrthoDB" id="5118576at2"/>
<keyword evidence="10" id="KW-1185">Reference proteome</keyword>
<organism evidence="9 10">
    <name type="scientific">Cryobacterium glaciale</name>
    <dbReference type="NCBI Taxonomy" id="1259145"/>
    <lineage>
        <taxon>Bacteria</taxon>
        <taxon>Bacillati</taxon>
        <taxon>Actinomycetota</taxon>
        <taxon>Actinomycetes</taxon>
        <taxon>Micrococcales</taxon>
        <taxon>Microbacteriaceae</taxon>
        <taxon>Cryobacterium</taxon>
    </lineage>
</organism>
<evidence type="ECO:0000256" key="7">
    <source>
        <dbReference type="ARBA" id="ARBA00038093"/>
    </source>
</evidence>
<comment type="cofactor">
    <cofactor evidence="1">
        <name>Mg(2+)</name>
        <dbReference type="ChEBI" id="CHEBI:18420"/>
    </cofactor>
</comment>
<dbReference type="PANTHER" id="PTHR33653:SF1">
    <property type="entry name" value="RIBONUCLEASE VAPC2"/>
    <property type="match status" value="1"/>
</dbReference>
<accession>A0A4R8UTV3</accession>
<dbReference type="Gene3D" id="3.40.50.1010">
    <property type="entry name" value="5'-nuclease"/>
    <property type="match status" value="1"/>
</dbReference>
<feature type="domain" description="PIN" evidence="8">
    <location>
        <begin position="22"/>
        <end position="120"/>
    </location>
</feature>
<evidence type="ECO:0000256" key="3">
    <source>
        <dbReference type="ARBA" id="ARBA00022722"/>
    </source>
</evidence>